<feature type="domain" description="Fumarylacetoacetase-like C-terminal" evidence="2">
    <location>
        <begin position="59"/>
        <end position="254"/>
    </location>
</feature>
<evidence type="ECO:0000259" key="3">
    <source>
        <dbReference type="Pfam" id="PF10370"/>
    </source>
</evidence>
<organism evidence="4 5">
    <name type="scientific">Streptomyces resistomycificus</name>
    <dbReference type="NCBI Taxonomy" id="67356"/>
    <lineage>
        <taxon>Bacteria</taxon>
        <taxon>Bacillati</taxon>
        <taxon>Actinomycetota</taxon>
        <taxon>Actinomycetes</taxon>
        <taxon>Kitasatosporales</taxon>
        <taxon>Streptomycetaceae</taxon>
        <taxon>Streptomyces</taxon>
        <taxon>Streptomyces aurantiacus group</taxon>
    </lineage>
</organism>
<protein>
    <submittedName>
        <fullName evidence="4">2-hydroxyhepta-2,4-diene-1,7-dioate isomerase</fullName>
    </submittedName>
</protein>
<dbReference type="GO" id="GO:0016853">
    <property type="term" value="F:isomerase activity"/>
    <property type="evidence" value="ECO:0007669"/>
    <property type="project" value="UniProtKB-KW"/>
</dbReference>
<dbReference type="Pfam" id="PF10370">
    <property type="entry name" value="Rv2993c-like_N"/>
    <property type="match status" value="1"/>
</dbReference>
<proteinExistence type="predicted"/>
<keyword evidence="1" id="KW-0479">Metal-binding</keyword>
<keyword evidence="5" id="KW-1185">Reference proteome</keyword>
<dbReference type="InterPro" id="IPR036663">
    <property type="entry name" value="Fumarylacetoacetase_C_sf"/>
</dbReference>
<dbReference type="PANTHER" id="PTHR11820">
    <property type="entry name" value="ACYLPYRUVASE"/>
    <property type="match status" value="1"/>
</dbReference>
<evidence type="ECO:0000313" key="5">
    <source>
        <dbReference type="Proteomes" id="UP000037251"/>
    </source>
</evidence>
<dbReference type="eggNOG" id="COG0179">
    <property type="taxonomic scope" value="Bacteria"/>
</dbReference>
<dbReference type="OrthoDB" id="9805307at2"/>
<feature type="domain" description="Rv2993c-like N-terminal" evidence="3">
    <location>
        <begin position="1"/>
        <end position="54"/>
    </location>
</feature>
<dbReference type="Proteomes" id="UP000037251">
    <property type="component" value="Unassembled WGS sequence"/>
</dbReference>
<dbReference type="InterPro" id="IPR018833">
    <property type="entry name" value="Rv2993c-like_N"/>
</dbReference>
<dbReference type="AlphaFoldDB" id="A0A0L8KRG6"/>
<accession>A0A0L8KRG6</accession>
<dbReference type="GO" id="GO:0046872">
    <property type="term" value="F:metal ion binding"/>
    <property type="evidence" value="ECO:0007669"/>
    <property type="project" value="UniProtKB-KW"/>
</dbReference>
<dbReference type="PATRIC" id="fig|67356.5.peg.8475"/>
<dbReference type="InterPro" id="IPR011234">
    <property type="entry name" value="Fumarylacetoacetase-like_C"/>
</dbReference>
<dbReference type="Gene3D" id="3.90.850.10">
    <property type="entry name" value="Fumarylacetoacetase-like, C-terminal domain"/>
    <property type="match status" value="1"/>
</dbReference>
<dbReference type="STRING" id="67356.AQJ84_36945"/>
<evidence type="ECO:0000313" key="4">
    <source>
        <dbReference type="EMBL" id="KOG28533.1"/>
    </source>
</evidence>
<dbReference type="FunFam" id="3.90.850.10:FF:000002">
    <property type="entry name" value="2-hydroxyhepta-2,4-diene-1,7-dioate isomerase"/>
    <property type="match status" value="1"/>
</dbReference>
<dbReference type="GO" id="GO:0018773">
    <property type="term" value="F:acetylpyruvate hydrolase activity"/>
    <property type="evidence" value="ECO:0007669"/>
    <property type="project" value="TreeGrafter"/>
</dbReference>
<dbReference type="RefSeq" id="WP_030038708.1">
    <property type="nucleotide sequence ID" value="NZ_KL575589.1"/>
</dbReference>
<evidence type="ECO:0000256" key="1">
    <source>
        <dbReference type="ARBA" id="ARBA00022723"/>
    </source>
</evidence>
<evidence type="ECO:0000259" key="2">
    <source>
        <dbReference type="Pfam" id="PF01557"/>
    </source>
</evidence>
<dbReference type="SUPFAM" id="SSF56529">
    <property type="entry name" value="FAH"/>
    <property type="match status" value="1"/>
</dbReference>
<name>A0A0L8KRG6_9ACTN</name>
<dbReference type="GO" id="GO:0019752">
    <property type="term" value="P:carboxylic acid metabolic process"/>
    <property type="evidence" value="ECO:0007669"/>
    <property type="project" value="UniProtKB-ARBA"/>
</dbReference>
<dbReference type="Pfam" id="PF01557">
    <property type="entry name" value="FAA_hydrolase"/>
    <property type="match status" value="1"/>
</dbReference>
<comment type="caution">
    <text evidence="4">The sequence shown here is derived from an EMBL/GenBank/DDBJ whole genome shotgun (WGS) entry which is preliminary data.</text>
</comment>
<dbReference type="EMBL" id="LGUS01000233">
    <property type="protein sequence ID" value="KOG28533.1"/>
    <property type="molecule type" value="Genomic_DNA"/>
</dbReference>
<keyword evidence="4" id="KW-0413">Isomerase</keyword>
<sequence>MRIVRYQETESGEVSYGVLGADELITPLDGDPYGERRAFDRPARPLAEVTLLAPVEPSKVIAVGRNFAAHAAELGNQVPERPLIFLKPSTSVVGPGARIVFPEYTDELHHEAELAAVIGVRCRDLKPDEVPGVLLGYTCANDVTARDLQKPDGQWWRAKGSDTFCPLGPWVETELDPAGLRITATVNGELRQEGGTHQMVRPVNELIAHISAAMTLLPGDVVLTGTPAGVSRMSPGDTVTIAVEGVGELTNTVVRAI</sequence>
<reference evidence="5" key="1">
    <citation type="submission" date="2015-07" db="EMBL/GenBank/DDBJ databases">
        <authorList>
            <person name="Ju K.-S."/>
            <person name="Doroghazi J.R."/>
            <person name="Metcalf W.W."/>
        </authorList>
    </citation>
    <scope>NUCLEOTIDE SEQUENCE [LARGE SCALE GENOMIC DNA]</scope>
    <source>
        <strain evidence="5">NRRL 2290</strain>
    </source>
</reference>
<gene>
    <name evidence="4" type="ORF">ADK37_39625</name>
</gene>
<dbReference type="PANTHER" id="PTHR11820:SF7">
    <property type="entry name" value="ACYLPYRUVASE FAHD1, MITOCHONDRIAL"/>
    <property type="match status" value="1"/>
</dbReference>